<dbReference type="Gene3D" id="2.60.40.4060">
    <property type="entry name" value="Reeler domain"/>
    <property type="match status" value="1"/>
</dbReference>
<dbReference type="GO" id="GO:0045087">
    <property type="term" value="P:innate immune response"/>
    <property type="evidence" value="ECO:0007669"/>
    <property type="project" value="UniProtKB-KW"/>
</dbReference>
<evidence type="ECO:0000256" key="5">
    <source>
        <dbReference type="ARBA" id="ARBA00023022"/>
    </source>
</evidence>
<comment type="similarity">
    <text evidence="1">Belongs to the insect defense protein family.</text>
</comment>
<evidence type="ECO:0000256" key="2">
    <source>
        <dbReference type="ARBA" id="ARBA00022529"/>
    </source>
</evidence>
<dbReference type="CDD" id="cd08544">
    <property type="entry name" value="Reeler"/>
    <property type="match status" value="1"/>
</dbReference>
<keyword evidence="2" id="KW-0929">Antimicrobial</keyword>
<dbReference type="InterPro" id="IPR051237">
    <property type="entry name" value="Ferric-chelate_Red/DefProt"/>
</dbReference>
<sequence>MRYKRKRQMDERLRNLGGCCRGGPEGPRGPHQDRWLLGHSASDSATDNMVKFCLLALAAVAVLNGANAFSKGAPKDVCDDMTPQHPATPQPKNTTPYLIKLSKNKIRAGETVDVTISGKKGETIKGFMIQARVAQTPIGKFSSGKDVQTVDCGSAKQNAATHTNAEAKKEIKVTWTAPSNLKETVYIYATIAKDGGTFWVAQKSRSIIVS</sequence>
<dbReference type="OrthoDB" id="6418377at2759"/>
<dbReference type="AlphaFoldDB" id="A0A6A4JEQ1"/>
<dbReference type="EMBL" id="WIXP02000002">
    <property type="protein sequence ID" value="KAF6214703.1"/>
    <property type="molecule type" value="Genomic_DNA"/>
</dbReference>
<evidence type="ECO:0000256" key="1">
    <source>
        <dbReference type="ARBA" id="ARBA00008501"/>
    </source>
</evidence>
<proteinExistence type="inferred from homology"/>
<dbReference type="GO" id="GO:0042742">
    <property type="term" value="P:defense response to bacterium"/>
    <property type="evidence" value="ECO:0007669"/>
    <property type="project" value="UniProtKB-KW"/>
</dbReference>
<evidence type="ECO:0000313" key="7">
    <source>
        <dbReference type="Proteomes" id="UP000466442"/>
    </source>
</evidence>
<name>A0A6A4JEQ1_APOLU</name>
<dbReference type="Pfam" id="PF02014">
    <property type="entry name" value="Reeler"/>
    <property type="match status" value="1"/>
</dbReference>
<keyword evidence="3" id="KW-0399">Innate immunity</keyword>
<keyword evidence="7" id="KW-1185">Reference proteome</keyword>
<dbReference type="GO" id="GO:0016020">
    <property type="term" value="C:membrane"/>
    <property type="evidence" value="ECO:0007669"/>
    <property type="project" value="TreeGrafter"/>
</dbReference>
<evidence type="ECO:0000256" key="3">
    <source>
        <dbReference type="ARBA" id="ARBA00022588"/>
    </source>
</evidence>
<dbReference type="GO" id="GO:0042832">
    <property type="term" value="P:defense response to protozoan"/>
    <property type="evidence" value="ECO:0007669"/>
    <property type="project" value="UniProtKB-ARBA"/>
</dbReference>
<dbReference type="FunFam" id="2.60.40.4060:FF:000003">
    <property type="entry name" value="Ferric chelate reductase 1"/>
    <property type="match status" value="1"/>
</dbReference>
<comment type="caution">
    <text evidence="6">The sequence shown here is derived from an EMBL/GenBank/DDBJ whole genome shotgun (WGS) entry which is preliminary data.</text>
</comment>
<keyword evidence="4" id="KW-0391">Immunity</keyword>
<gene>
    <name evidence="6" type="ORF">GE061_009446</name>
</gene>
<accession>A0A6A4JEQ1</accession>
<dbReference type="Proteomes" id="UP000466442">
    <property type="component" value="Unassembled WGS sequence"/>
</dbReference>
<evidence type="ECO:0000256" key="4">
    <source>
        <dbReference type="ARBA" id="ARBA00022859"/>
    </source>
</evidence>
<protein>
    <submittedName>
        <fullName evidence="6">Uncharacterized protein</fullName>
    </submittedName>
</protein>
<reference evidence="6" key="1">
    <citation type="journal article" date="2021" name="Mol. Ecol. Resour.">
        <title>Apolygus lucorum genome provides insights into omnivorousness and mesophyll feeding.</title>
        <authorList>
            <person name="Liu Y."/>
            <person name="Liu H."/>
            <person name="Wang H."/>
            <person name="Huang T."/>
            <person name="Liu B."/>
            <person name="Yang B."/>
            <person name="Yin L."/>
            <person name="Li B."/>
            <person name="Zhang Y."/>
            <person name="Zhang S."/>
            <person name="Jiang F."/>
            <person name="Zhang X."/>
            <person name="Ren Y."/>
            <person name="Wang B."/>
            <person name="Wang S."/>
            <person name="Lu Y."/>
            <person name="Wu K."/>
            <person name="Fan W."/>
            <person name="Wang G."/>
        </authorList>
    </citation>
    <scope>NUCLEOTIDE SEQUENCE</scope>
    <source>
        <strain evidence="6">12Hb</strain>
    </source>
</reference>
<keyword evidence="5" id="KW-0044">Antibiotic</keyword>
<dbReference type="InterPro" id="IPR002861">
    <property type="entry name" value="Reeler_dom"/>
</dbReference>
<dbReference type="PANTHER" id="PTHR45828">
    <property type="entry name" value="CYTOCHROME B561/FERRIC REDUCTASE TRANSMEMBRANE"/>
    <property type="match status" value="1"/>
</dbReference>
<dbReference type="PROSITE" id="PS51019">
    <property type="entry name" value="REELIN"/>
    <property type="match status" value="1"/>
</dbReference>
<dbReference type="PANTHER" id="PTHR45828:SF33">
    <property type="entry name" value="DOMON DOMAIN-CONTAINING PROTEIN"/>
    <property type="match status" value="1"/>
</dbReference>
<dbReference type="InterPro" id="IPR042307">
    <property type="entry name" value="Reeler_sf"/>
</dbReference>
<evidence type="ECO:0000313" key="6">
    <source>
        <dbReference type="EMBL" id="KAF6214703.1"/>
    </source>
</evidence>
<organism evidence="6 7">
    <name type="scientific">Apolygus lucorum</name>
    <name type="common">Small green plant bug</name>
    <name type="synonym">Lygocoris lucorum</name>
    <dbReference type="NCBI Taxonomy" id="248454"/>
    <lineage>
        <taxon>Eukaryota</taxon>
        <taxon>Metazoa</taxon>
        <taxon>Ecdysozoa</taxon>
        <taxon>Arthropoda</taxon>
        <taxon>Hexapoda</taxon>
        <taxon>Insecta</taxon>
        <taxon>Pterygota</taxon>
        <taxon>Neoptera</taxon>
        <taxon>Paraneoptera</taxon>
        <taxon>Hemiptera</taxon>
        <taxon>Heteroptera</taxon>
        <taxon>Panheteroptera</taxon>
        <taxon>Cimicomorpha</taxon>
        <taxon>Miridae</taxon>
        <taxon>Mirini</taxon>
        <taxon>Apolygus</taxon>
    </lineage>
</organism>